<evidence type="ECO:0000256" key="1">
    <source>
        <dbReference type="SAM" id="Phobius"/>
    </source>
</evidence>
<feature type="transmembrane region" description="Helical" evidence="1">
    <location>
        <begin position="116"/>
        <end position="132"/>
    </location>
</feature>
<dbReference type="RefSeq" id="WP_205721059.1">
    <property type="nucleotide sequence ID" value="NZ_CP070608.1"/>
</dbReference>
<dbReference type="EMBL" id="CP070608">
    <property type="protein sequence ID" value="QSE96545.1"/>
    <property type="molecule type" value="Genomic_DNA"/>
</dbReference>
<protein>
    <submittedName>
        <fullName evidence="2">Uncharacterized protein</fullName>
    </submittedName>
</protein>
<proteinExistence type="predicted"/>
<dbReference type="AlphaFoldDB" id="A0A974WI40"/>
<dbReference type="Proteomes" id="UP000662783">
    <property type="component" value="Chromosome"/>
</dbReference>
<keyword evidence="3" id="KW-1185">Reference proteome</keyword>
<accession>A0A974WI40</accession>
<reference evidence="2" key="1">
    <citation type="submission" date="2021-02" db="EMBL/GenBank/DDBJ databases">
        <title>Fulvivirga sp. S481 isolated from sea water.</title>
        <authorList>
            <person name="Bae S.S."/>
            <person name="Baek K."/>
        </authorList>
    </citation>
    <scope>NUCLEOTIDE SEQUENCE</scope>
    <source>
        <strain evidence="2">S481</strain>
    </source>
</reference>
<evidence type="ECO:0000313" key="3">
    <source>
        <dbReference type="Proteomes" id="UP000662783"/>
    </source>
</evidence>
<gene>
    <name evidence="2" type="ORF">JR347_13165</name>
</gene>
<evidence type="ECO:0000313" key="2">
    <source>
        <dbReference type="EMBL" id="QSE96545.1"/>
    </source>
</evidence>
<keyword evidence="1" id="KW-1133">Transmembrane helix</keyword>
<feature type="transmembrane region" description="Helical" evidence="1">
    <location>
        <begin position="69"/>
        <end position="86"/>
    </location>
</feature>
<name>A0A974WI40_9BACT</name>
<organism evidence="2 3">
    <name type="scientific">Fulvivirga lutea</name>
    <dbReference type="NCBI Taxonomy" id="2810512"/>
    <lineage>
        <taxon>Bacteria</taxon>
        <taxon>Pseudomonadati</taxon>
        <taxon>Bacteroidota</taxon>
        <taxon>Cytophagia</taxon>
        <taxon>Cytophagales</taxon>
        <taxon>Fulvivirgaceae</taxon>
        <taxon>Fulvivirga</taxon>
    </lineage>
</organism>
<dbReference type="KEGG" id="fuv:JR347_13165"/>
<keyword evidence="1" id="KW-0472">Membrane</keyword>
<keyword evidence="1" id="KW-0812">Transmembrane</keyword>
<feature type="transmembrane region" description="Helical" evidence="1">
    <location>
        <begin position="12"/>
        <end position="29"/>
    </location>
</feature>
<feature type="transmembrane region" description="Helical" evidence="1">
    <location>
        <begin position="41"/>
        <end position="63"/>
    </location>
</feature>
<sequence length="133" mass="15745">MTLLVDCGLFILIWMVQIIVYPAFLYTRGSQLIQWHKKYKGRIFVFVFPLMTAQLLGHLSLFWLGNSQLHLICLLFIAISWIVTFYKEVPLHNLISMDQYQPGTIRDLINWNYPRSFAWTIVFILNLIIYSSK</sequence>